<name>A0A1I4BYM4_9PSEU</name>
<dbReference type="RefSeq" id="WP_091515520.1">
    <property type="nucleotide sequence ID" value="NZ_CBDQZW010000071.1"/>
</dbReference>
<dbReference type="EMBL" id="FORP01000031">
    <property type="protein sequence ID" value="SFK73277.1"/>
    <property type="molecule type" value="Genomic_DNA"/>
</dbReference>
<reference evidence="3 4" key="1">
    <citation type="submission" date="2016-10" db="EMBL/GenBank/DDBJ databases">
        <authorList>
            <person name="de Groot N.N."/>
        </authorList>
    </citation>
    <scope>NUCLEOTIDE SEQUENCE [LARGE SCALE GENOMIC DNA]</scope>
    <source>
        <strain evidence="3 4">DSM 44468</strain>
    </source>
</reference>
<evidence type="ECO:0000313" key="3">
    <source>
        <dbReference type="EMBL" id="SFK73277.1"/>
    </source>
</evidence>
<dbReference type="Gene3D" id="3.40.50.850">
    <property type="entry name" value="Isochorismatase-like"/>
    <property type="match status" value="1"/>
</dbReference>
<dbReference type="SUPFAM" id="SSF52499">
    <property type="entry name" value="Isochorismatase-like hydrolases"/>
    <property type="match status" value="1"/>
</dbReference>
<dbReference type="CDD" id="cd00431">
    <property type="entry name" value="cysteine_hydrolases"/>
    <property type="match status" value="1"/>
</dbReference>
<dbReference type="PANTHER" id="PTHR43540:SF6">
    <property type="entry name" value="ISOCHORISMATASE-LIKE DOMAIN-CONTAINING PROTEIN"/>
    <property type="match status" value="1"/>
</dbReference>
<feature type="domain" description="Isochorismatase-like" evidence="2">
    <location>
        <begin position="3"/>
        <end position="188"/>
    </location>
</feature>
<accession>A0A1I4BYM4</accession>
<dbReference type="InterPro" id="IPR036380">
    <property type="entry name" value="Isochorismatase-like_sf"/>
</dbReference>
<evidence type="ECO:0000313" key="4">
    <source>
        <dbReference type="Proteomes" id="UP000199025"/>
    </source>
</evidence>
<dbReference type="Pfam" id="PF00857">
    <property type="entry name" value="Isochorismatase"/>
    <property type="match status" value="1"/>
</dbReference>
<organism evidence="3 4">
    <name type="scientific">Amycolatopsis sacchari</name>
    <dbReference type="NCBI Taxonomy" id="115433"/>
    <lineage>
        <taxon>Bacteria</taxon>
        <taxon>Bacillati</taxon>
        <taxon>Actinomycetota</taxon>
        <taxon>Actinomycetes</taxon>
        <taxon>Pseudonocardiales</taxon>
        <taxon>Pseudonocardiaceae</taxon>
        <taxon>Amycolatopsis</taxon>
    </lineage>
</organism>
<dbReference type="OrthoDB" id="9814140at2"/>
<dbReference type="InterPro" id="IPR050272">
    <property type="entry name" value="Isochorismatase-like_hydrls"/>
</dbReference>
<protein>
    <submittedName>
        <fullName evidence="3">Nicotinamidase-related amidase</fullName>
    </submittedName>
</protein>
<sequence length="197" mass="20859">MKAMIVVDMQNGFCVPEGSLPQLGMSLAGVEEAVANAAVAVEAARAQGMPVVFTRHVYRPGFADEGPWLTGRSPDLAAVGGLLAGSWDGDVVDALGRREDDLVVDKCRLDAFQWTSLEPLLRGLGATELVVCGVVTNFCVESTVRSAIMRDFSVTLLEDCCAAQTPRLHEIGVEVMRDCGFATVTTAAEFAKVPVAA</sequence>
<dbReference type="Proteomes" id="UP000199025">
    <property type="component" value="Unassembled WGS sequence"/>
</dbReference>
<dbReference type="AlphaFoldDB" id="A0A1I4BYM4"/>
<dbReference type="InterPro" id="IPR000868">
    <property type="entry name" value="Isochorismatase-like_dom"/>
</dbReference>
<keyword evidence="1" id="KW-0378">Hydrolase</keyword>
<evidence type="ECO:0000259" key="2">
    <source>
        <dbReference type="Pfam" id="PF00857"/>
    </source>
</evidence>
<gene>
    <name evidence="3" type="ORF">SAMN05421835_1316</name>
</gene>
<dbReference type="GO" id="GO:0016787">
    <property type="term" value="F:hydrolase activity"/>
    <property type="evidence" value="ECO:0007669"/>
    <property type="project" value="UniProtKB-KW"/>
</dbReference>
<evidence type="ECO:0000256" key="1">
    <source>
        <dbReference type="ARBA" id="ARBA00022801"/>
    </source>
</evidence>
<dbReference type="PANTHER" id="PTHR43540">
    <property type="entry name" value="PEROXYUREIDOACRYLATE/UREIDOACRYLATE AMIDOHYDROLASE-RELATED"/>
    <property type="match status" value="1"/>
</dbReference>
<proteinExistence type="predicted"/>
<dbReference type="STRING" id="115433.SAMN05421835_1316"/>
<keyword evidence="4" id="KW-1185">Reference proteome</keyword>